<organism evidence="16 17">
    <name type="scientific">Brassica cretica</name>
    <name type="common">Mustard</name>
    <dbReference type="NCBI Taxonomy" id="69181"/>
    <lineage>
        <taxon>Eukaryota</taxon>
        <taxon>Viridiplantae</taxon>
        <taxon>Streptophyta</taxon>
        <taxon>Embryophyta</taxon>
        <taxon>Tracheophyta</taxon>
        <taxon>Spermatophyta</taxon>
        <taxon>Magnoliopsida</taxon>
        <taxon>eudicotyledons</taxon>
        <taxon>Gunneridae</taxon>
        <taxon>Pentapetalae</taxon>
        <taxon>rosids</taxon>
        <taxon>malvids</taxon>
        <taxon>Brassicales</taxon>
        <taxon>Brassicaceae</taxon>
        <taxon>Brassiceae</taxon>
        <taxon>Brassica</taxon>
    </lineage>
</organism>
<dbReference type="InterPro" id="IPR033121">
    <property type="entry name" value="PEPTIDASE_A1"/>
</dbReference>
<dbReference type="InterPro" id="IPR036576">
    <property type="entry name" value="WRKY_dom_sf"/>
</dbReference>
<dbReference type="Gene3D" id="2.20.25.80">
    <property type="entry name" value="WRKY domain"/>
    <property type="match status" value="1"/>
</dbReference>
<dbReference type="Pfam" id="PF00026">
    <property type="entry name" value="Asp"/>
    <property type="match status" value="1"/>
</dbReference>
<dbReference type="EMBL" id="QGKW02001660">
    <property type="protein sequence ID" value="KAF2580018.1"/>
    <property type="molecule type" value="Genomic_DNA"/>
</dbReference>
<evidence type="ECO:0000259" key="14">
    <source>
        <dbReference type="PROSITE" id="PS50811"/>
    </source>
</evidence>
<accession>A0A8S9JD42</accession>
<keyword evidence="8" id="KW-0865">Zymogen</keyword>
<dbReference type="InterPro" id="IPR003657">
    <property type="entry name" value="WRKY_dom"/>
</dbReference>
<dbReference type="SUPFAM" id="SSF50630">
    <property type="entry name" value="Acid proteases"/>
    <property type="match status" value="1"/>
</dbReference>
<dbReference type="PRINTS" id="PR00792">
    <property type="entry name" value="PEPSIN"/>
</dbReference>
<evidence type="ECO:0000256" key="4">
    <source>
        <dbReference type="ARBA" id="ARBA00022750"/>
    </source>
</evidence>
<keyword evidence="7" id="KW-0238">DNA-binding</keyword>
<dbReference type="InterPro" id="IPR011001">
    <property type="entry name" value="Saposin-like"/>
</dbReference>
<keyword evidence="11" id="KW-0539">Nucleus</keyword>
<dbReference type="PANTHER" id="PTHR33358:SF12">
    <property type="entry name" value="F-BOX PROTEIN WITH A DOMAIN PROTEIN"/>
    <property type="match status" value="1"/>
</dbReference>
<evidence type="ECO:0000256" key="11">
    <source>
        <dbReference type="ARBA" id="ARBA00023242"/>
    </source>
</evidence>
<dbReference type="PROSITE" id="PS51767">
    <property type="entry name" value="PEPTIDASE_A1"/>
    <property type="match status" value="1"/>
</dbReference>
<dbReference type="Pfam" id="PF03489">
    <property type="entry name" value="SapB_2"/>
    <property type="match status" value="1"/>
</dbReference>
<evidence type="ECO:0000313" key="17">
    <source>
        <dbReference type="Proteomes" id="UP000712281"/>
    </source>
</evidence>
<keyword evidence="3 12" id="KW-0645">Protease</keyword>
<dbReference type="Proteomes" id="UP000712281">
    <property type="component" value="Unassembled WGS sequence"/>
</dbReference>
<sequence>MAKGNPCPRAYFRCTMAVGCPVRKQVQRCAEERSILITTYEGNHNHPLPPAAMYMASTTTAAASMLLSGSTTSSQDGLMNPTNLFARTMLPCSSTMATISASAPFPTITLDLTESASNVNNQTNNNPLMQFPQRSGFTELNQSGLPQMMGQALYYSQQQSKFSGLQIPTQSLNAGESVSAATAAIAANPNFAAALAAALTSIINGPNNHKNGDSNTGKPASIRYGTGAISGYFSNDDVKIGDLVIKDQEFIEATNEPGITFLVAKFDGILGLGFKEIAVGNSTPVWYNMVEKGLVKEQIFSFWLNRNPQDQEGGEIVFGGVDPKHFKGEHTYVPVTRKGYWQFDMGDLQIAGKPTGYCSKGCSAIADSGTSLLTGPTSVITMINHAIGAVGVASKECKTVIGQYGKTMLNSLLSQADPRKVCSQIGLCGALMSKIQPSQLAEEQRNATRLFKKLRIELESFLRENEEVNEEDVKEAIQRVLALDKAYPLPLIGTMLEKFPEEFKPATWWPENKQRNPKTGLAKGWSQELEMEMREVARVVKSRDAEEYEKLGNVMLKLNRFLAISGPVLTGISAVSSVFIGQDSGLAGIVAMTCASLAAIVNTLEHGGQVGMVFEMYRNSGGFFSLLEETMKSTEKRENGQVFETKVALKLGRSLSELRDVAKRSNLSQVKANEFASKLF</sequence>
<dbReference type="AlphaFoldDB" id="A0A8S9JD42"/>
<dbReference type="InterPro" id="IPR027949">
    <property type="entry name" value="Chloroplast_duf"/>
</dbReference>
<comment type="caution">
    <text evidence="16">The sequence shown here is derived from an EMBL/GenBank/DDBJ whole genome shotgun (WGS) entry which is preliminary data.</text>
</comment>
<dbReference type="PANTHER" id="PTHR33358">
    <property type="entry name" value="F-BOX PROTEIN WITH A DOMAIN PROTEIN"/>
    <property type="match status" value="1"/>
</dbReference>
<proteinExistence type="inferred from homology"/>
<dbReference type="InterPro" id="IPR001461">
    <property type="entry name" value="Aspartic_peptidase_A1"/>
</dbReference>
<evidence type="ECO:0000256" key="5">
    <source>
        <dbReference type="ARBA" id="ARBA00022801"/>
    </source>
</evidence>
<keyword evidence="5 12" id="KW-0378">Hydrolase</keyword>
<feature type="domain" description="Saposin B-type" evidence="13">
    <location>
        <begin position="392"/>
        <end position="432"/>
    </location>
</feature>
<dbReference type="PROSITE" id="PS50811">
    <property type="entry name" value="WRKY"/>
    <property type="match status" value="1"/>
</dbReference>
<dbReference type="PROSITE" id="PS00141">
    <property type="entry name" value="ASP_PROTEASE"/>
    <property type="match status" value="1"/>
</dbReference>
<evidence type="ECO:0000256" key="1">
    <source>
        <dbReference type="ARBA" id="ARBA00004123"/>
    </source>
</evidence>
<evidence type="ECO:0000256" key="8">
    <source>
        <dbReference type="ARBA" id="ARBA00023145"/>
    </source>
</evidence>
<evidence type="ECO:0000256" key="6">
    <source>
        <dbReference type="ARBA" id="ARBA00023015"/>
    </source>
</evidence>
<evidence type="ECO:0000313" key="16">
    <source>
        <dbReference type="EMBL" id="KAF2580018.1"/>
    </source>
</evidence>
<dbReference type="Gene3D" id="2.40.70.10">
    <property type="entry name" value="Acid Proteases"/>
    <property type="match status" value="1"/>
</dbReference>
<dbReference type="InterPro" id="IPR008139">
    <property type="entry name" value="SaposinB_dom"/>
</dbReference>
<feature type="domain" description="Peptidase A1" evidence="15">
    <location>
        <begin position="95"/>
        <end position="482"/>
    </location>
</feature>
<dbReference type="InterPro" id="IPR021109">
    <property type="entry name" value="Peptidase_aspartic_dom_sf"/>
</dbReference>
<dbReference type="Pfam" id="PF03106">
    <property type="entry name" value="WRKY"/>
    <property type="match status" value="1"/>
</dbReference>
<keyword evidence="4 12" id="KW-0064">Aspartyl protease</keyword>
<protein>
    <recommendedName>
        <fullName evidence="18">WRKY domain-containing protein</fullName>
    </recommendedName>
</protein>
<evidence type="ECO:0000256" key="7">
    <source>
        <dbReference type="ARBA" id="ARBA00023125"/>
    </source>
</evidence>
<keyword evidence="9" id="KW-1015">Disulfide bond</keyword>
<dbReference type="FunFam" id="2.40.70.10:FF:000115">
    <property type="entry name" value="Lysosomal aspartic protease"/>
    <property type="match status" value="1"/>
</dbReference>
<evidence type="ECO:0008006" key="18">
    <source>
        <dbReference type="Google" id="ProtNLM"/>
    </source>
</evidence>
<dbReference type="Pfam" id="PF14476">
    <property type="entry name" value="Chloroplast_duf"/>
    <property type="match status" value="1"/>
</dbReference>
<gene>
    <name evidence="16" type="ORF">F2Q68_00002388</name>
</gene>
<dbReference type="SUPFAM" id="SSF118290">
    <property type="entry name" value="WRKY DNA-binding domain"/>
    <property type="match status" value="1"/>
</dbReference>
<dbReference type="GO" id="GO:0005634">
    <property type="term" value="C:nucleus"/>
    <property type="evidence" value="ECO:0007669"/>
    <property type="project" value="UniProtKB-SubCell"/>
</dbReference>
<dbReference type="GO" id="GO:0006508">
    <property type="term" value="P:proteolysis"/>
    <property type="evidence" value="ECO:0007669"/>
    <property type="project" value="UniProtKB-KW"/>
</dbReference>
<dbReference type="GO" id="GO:0003700">
    <property type="term" value="F:DNA-binding transcription factor activity"/>
    <property type="evidence" value="ECO:0007669"/>
    <property type="project" value="InterPro"/>
</dbReference>
<dbReference type="GO" id="GO:0043565">
    <property type="term" value="F:sequence-specific DNA binding"/>
    <property type="evidence" value="ECO:0007669"/>
    <property type="project" value="InterPro"/>
</dbReference>
<comment type="subcellular location">
    <subcellularLocation>
        <location evidence="1">Nucleus</location>
    </subcellularLocation>
</comment>
<evidence type="ECO:0000259" key="15">
    <source>
        <dbReference type="PROSITE" id="PS51767"/>
    </source>
</evidence>
<comment type="similarity">
    <text evidence="2 12">Belongs to the peptidase A1 family.</text>
</comment>
<dbReference type="SMART" id="SM00774">
    <property type="entry name" value="WRKY"/>
    <property type="match status" value="1"/>
</dbReference>
<evidence type="ECO:0000256" key="3">
    <source>
        <dbReference type="ARBA" id="ARBA00022670"/>
    </source>
</evidence>
<feature type="domain" description="WRKY" evidence="14">
    <location>
        <begin position="1"/>
        <end position="49"/>
    </location>
</feature>
<dbReference type="GO" id="GO:0004190">
    <property type="term" value="F:aspartic-type endopeptidase activity"/>
    <property type="evidence" value="ECO:0007669"/>
    <property type="project" value="UniProtKB-KW"/>
</dbReference>
<dbReference type="InterPro" id="IPR008138">
    <property type="entry name" value="SapB_2"/>
</dbReference>
<reference evidence="16" key="1">
    <citation type="submission" date="2019-12" db="EMBL/GenBank/DDBJ databases">
        <title>Genome sequencing and annotation of Brassica cretica.</title>
        <authorList>
            <person name="Studholme D.J."/>
            <person name="Sarris P.F."/>
        </authorList>
    </citation>
    <scope>NUCLEOTIDE SEQUENCE</scope>
    <source>
        <strain evidence="16">PFS-001/15</strain>
        <tissue evidence="16">Leaf</tissue>
    </source>
</reference>
<keyword evidence="6" id="KW-0805">Transcription regulation</keyword>
<dbReference type="PROSITE" id="PS50015">
    <property type="entry name" value="SAP_B"/>
    <property type="match status" value="1"/>
</dbReference>
<keyword evidence="10" id="KW-0804">Transcription</keyword>
<dbReference type="SUPFAM" id="SSF47862">
    <property type="entry name" value="Saposin"/>
    <property type="match status" value="1"/>
</dbReference>
<evidence type="ECO:0000256" key="10">
    <source>
        <dbReference type="ARBA" id="ARBA00023163"/>
    </source>
</evidence>
<name>A0A8S9JD42_BRACR</name>
<evidence type="ECO:0000256" key="2">
    <source>
        <dbReference type="ARBA" id="ARBA00007447"/>
    </source>
</evidence>
<evidence type="ECO:0000259" key="13">
    <source>
        <dbReference type="PROSITE" id="PS50015"/>
    </source>
</evidence>
<evidence type="ECO:0000256" key="9">
    <source>
        <dbReference type="ARBA" id="ARBA00023157"/>
    </source>
</evidence>
<evidence type="ECO:0000256" key="12">
    <source>
        <dbReference type="RuleBase" id="RU000454"/>
    </source>
</evidence>
<dbReference type="InterPro" id="IPR001969">
    <property type="entry name" value="Aspartic_peptidase_AS"/>
</dbReference>
<dbReference type="Gene3D" id="1.10.225.10">
    <property type="entry name" value="Saposin-like"/>
    <property type="match status" value="1"/>
</dbReference>